<dbReference type="Proteomes" id="UP000325849">
    <property type="component" value="Unassembled WGS sequence"/>
</dbReference>
<organism evidence="2 3">
    <name type="scientific">Streptomyces adustus</name>
    <dbReference type="NCBI Taxonomy" id="1609272"/>
    <lineage>
        <taxon>Bacteria</taxon>
        <taxon>Bacillati</taxon>
        <taxon>Actinomycetota</taxon>
        <taxon>Actinomycetes</taxon>
        <taxon>Kitasatosporales</taxon>
        <taxon>Streptomycetaceae</taxon>
        <taxon>Streptomyces</taxon>
    </lineage>
</organism>
<accession>A0A5N8VEH9</accession>
<gene>
    <name evidence="2" type="ORF">FNH09_17720</name>
</gene>
<dbReference type="EMBL" id="VJZD01000062">
    <property type="protein sequence ID" value="MPY33032.1"/>
    <property type="molecule type" value="Genomic_DNA"/>
</dbReference>
<comment type="caution">
    <text evidence="2">The sequence shown here is derived from an EMBL/GenBank/DDBJ whole genome shotgun (WGS) entry which is preliminary data.</text>
</comment>
<protein>
    <submittedName>
        <fullName evidence="2">Uncharacterized protein</fullName>
    </submittedName>
</protein>
<name>A0A5N8VEH9_9ACTN</name>
<dbReference type="AlphaFoldDB" id="A0A5N8VEH9"/>
<keyword evidence="3" id="KW-1185">Reference proteome</keyword>
<feature type="chain" id="PRO_5024847953" evidence="1">
    <location>
        <begin position="28"/>
        <end position="138"/>
    </location>
</feature>
<keyword evidence="1" id="KW-0732">Signal</keyword>
<reference evidence="2 3" key="1">
    <citation type="submission" date="2019-07" db="EMBL/GenBank/DDBJ databases">
        <title>New species of Amycolatopsis and Streptomyces.</title>
        <authorList>
            <person name="Duangmal K."/>
            <person name="Teo W.F.A."/>
            <person name="Lipun K."/>
        </authorList>
    </citation>
    <scope>NUCLEOTIDE SEQUENCE [LARGE SCALE GENOMIC DNA]</scope>
    <source>
        <strain evidence="2 3">NBRC 109810</strain>
    </source>
</reference>
<evidence type="ECO:0000313" key="3">
    <source>
        <dbReference type="Proteomes" id="UP000325849"/>
    </source>
</evidence>
<feature type="signal peptide" evidence="1">
    <location>
        <begin position="1"/>
        <end position="27"/>
    </location>
</feature>
<dbReference type="OrthoDB" id="4224068at2"/>
<sequence>MKKAIAAGAFALVTAATCLVLAPSASAAPNACVTSTLTTGGYESVGTTVRKSSTSSCGDLNLTYTDDKTVYGYDGYAGRLYHTSSSSWVTCNAGYVWAYDGSHSVNDSTYWLCTDVSDNTLFTVASAANGGDTVKITH</sequence>
<evidence type="ECO:0000313" key="2">
    <source>
        <dbReference type="EMBL" id="MPY33032.1"/>
    </source>
</evidence>
<evidence type="ECO:0000256" key="1">
    <source>
        <dbReference type="SAM" id="SignalP"/>
    </source>
</evidence>
<proteinExistence type="predicted"/>
<dbReference type="RefSeq" id="WP_152888975.1">
    <property type="nucleotide sequence ID" value="NZ_JBHJTU010000036.1"/>
</dbReference>